<keyword evidence="5" id="KW-1185">Reference proteome</keyword>
<reference evidence="4 5" key="2">
    <citation type="submission" date="2020-08" db="EMBL/GenBank/DDBJ databases">
        <authorList>
            <person name="Ueki A."/>
            <person name="Tonouchi A."/>
        </authorList>
    </citation>
    <scope>NUCLEOTIDE SEQUENCE [LARGE SCALE GENOMIC DNA]</scope>
    <source>
        <strain evidence="4 5">CTTW</strain>
    </source>
</reference>
<protein>
    <recommendedName>
        <fullName evidence="6">Helix-turn-helix domain-containing protein</fullName>
    </recommendedName>
</protein>
<feature type="domain" description="HTH cro/C1-type" evidence="2">
    <location>
        <begin position="9"/>
        <end position="63"/>
    </location>
</feature>
<dbReference type="EMBL" id="AP023368">
    <property type="protein sequence ID" value="BCK00934.1"/>
    <property type="molecule type" value="Genomic_DNA"/>
</dbReference>
<dbReference type="Gene3D" id="1.10.260.40">
    <property type="entry name" value="lambda repressor-like DNA-binding domains"/>
    <property type="match status" value="1"/>
</dbReference>
<dbReference type="Pfam" id="PF02310">
    <property type="entry name" value="B12-binding"/>
    <property type="match status" value="1"/>
</dbReference>
<dbReference type="Pfam" id="PF02607">
    <property type="entry name" value="B12-binding_2"/>
    <property type="match status" value="1"/>
</dbReference>
<dbReference type="Gene3D" id="3.40.50.280">
    <property type="entry name" value="Cobalamin-binding domain"/>
    <property type="match status" value="1"/>
</dbReference>
<dbReference type="KEGG" id="acht:bsdcttw_39740"/>
<evidence type="ECO:0000256" key="1">
    <source>
        <dbReference type="ARBA" id="ARBA00023125"/>
    </source>
</evidence>
<dbReference type="Pfam" id="PF01381">
    <property type="entry name" value="HTH_3"/>
    <property type="match status" value="1"/>
</dbReference>
<dbReference type="InterPro" id="IPR006158">
    <property type="entry name" value="Cobalamin-bd"/>
</dbReference>
<dbReference type="SUPFAM" id="SSF47413">
    <property type="entry name" value="lambda repressor-like DNA-binding domains"/>
    <property type="match status" value="1"/>
</dbReference>
<dbReference type="PANTHER" id="PTHR46558:SF11">
    <property type="entry name" value="HTH-TYPE TRANSCRIPTIONAL REGULATOR XRE"/>
    <property type="match status" value="1"/>
</dbReference>
<dbReference type="GO" id="GO:0046872">
    <property type="term" value="F:metal ion binding"/>
    <property type="evidence" value="ECO:0007669"/>
    <property type="project" value="InterPro"/>
</dbReference>
<dbReference type="InterPro" id="IPR036724">
    <property type="entry name" value="Cobalamin-bd_sf"/>
</dbReference>
<dbReference type="PROSITE" id="PS51332">
    <property type="entry name" value="B12_BINDING"/>
    <property type="match status" value="1"/>
</dbReference>
<proteinExistence type="predicted"/>
<gene>
    <name evidence="4" type="ORF">bsdcttw_39740</name>
</gene>
<dbReference type="PROSITE" id="PS50943">
    <property type="entry name" value="HTH_CROC1"/>
    <property type="match status" value="1"/>
</dbReference>
<dbReference type="InterPro" id="IPR001387">
    <property type="entry name" value="Cro/C1-type_HTH"/>
</dbReference>
<dbReference type="InterPro" id="IPR036594">
    <property type="entry name" value="Meth_synthase_dom"/>
</dbReference>
<evidence type="ECO:0008006" key="6">
    <source>
        <dbReference type="Google" id="ProtNLM"/>
    </source>
</evidence>
<dbReference type="GO" id="GO:0031419">
    <property type="term" value="F:cobalamin binding"/>
    <property type="evidence" value="ECO:0007669"/>
    <property type="project" value="InterPro"/>
</dbReference>
<evidence type="ECO:0000313" key="5">
    <source>
        <dbReference type="Proteomes" id="UP000515703"/>
    </source>
</evidence>
<dbReference type="Gene3D" id="1.10.1240.10">
    <property type="entry name" value="Methionine synthase domain"/>
    <property type="match status" value="1"/>
</dbReference>
<dbReference type="CDD" id="cd00093">
    <property type="entry name" value="HTH_XRE"/>
    <property type="match status" value="1"/>
</dbReference>
<dbReference type="Proteomes" id="UP000515703">
    <property type="component" value="Chromosome"/>
</dbReference>
<organism evidence="4 5">
    <name type="scientific">Anaerocolumna chitinilytica</name>
    <dbReference type="NCBI Taxonomy" id="1727145"/>
    <lineage>
        <taxon>Bacteria</taxon>
        <taxon>Bacillati</taxon>
        <taxon>Bacillota</taxon>
        <taxon>Clostridia</taxon>
        <taxon>Lachnospirales</taxon>
        <taxon>Lachnospiraceae</taxon>
        <taxon>Anaerocolumna</taxon>
    </lineage>
</organism>
<feature type="domain" description="B12-binding" evidence="3">
    <location>
        <begin position="173"/>
        <end position="297"/>
    </location>
</feature>
<reference evidence="4 5" key="1">
    <citation type="submission" date="2020-08" db="EMBL/GenBank/DDBJ databases">
        <title>Draft genome sequencing of an Anaerocolumna strain isolated from anoxic soil subjected to BSD treatment.</title>
        <authorList>
            <person name="Uek A."/>
            <person name="Tonouchi A."/>
        </authorList>
    </citation>
    <scope>NUCLEOTIDE SEQUENCE [LARGE SCALE GENOMIC DNA]</scope>
    <source>
        <strain evidence="4 5">CTTW</strain>
    </source>
</reference>
<name>A0A7I8DR87_9FIRM</name>
<dbReference type="AlphaFoldDB" id="A0A7I8DR87"/>
<dbReference type="GO" id="GO:0003677">
    <property type="term" value="F:DNA binding"/>
    <property type="evidence" value="ECO:0007669"/>
    <property type="project" value="UniProtKB-KW"/>
</dbReference>
<dbReference type="PANTHER" id="PTHR46558">
    <property type="entry name" value="TRACRIPTIONAL REGULATORY PROTEIN-RELATED-RELATED"/>
    <property type="match status" value="1"/>
</dbReference>
<evidence type="ECO:0000259" key="2">
    <source>
        <dbReference type="PROSITE" id="PS50943"/>
    </source>
</evidence>
<sequence length="297" mass="32953">MNTDFSARLKSIRSAKGITQKDLAVLLGVGQTTVANYERGIRLPDTDKLSKIASLFGVTIDYLLGRNEIITHNTGDDSVRSGFSSQADSLRLLMKLFLEGDQKSAKELLRNLQKSGVTIRELYFQILGEAMKEVGALWEKGSLDIWKEHYISETVMDLMRELKDREKKNNTSPHRLLALTPGPELHSIGLRMITDILELEGWDITYIGTNVPAQSIIKAVEEKNPHIIAFSVTMPSHIDSARNTILAIKNYFGNHAPKIIVGGTAFINSSDVCAETGADYYGVSLEDIEKIAEMKAL</sequence>
<keyword evidence="1" id="KW-0238">DNA-binding</keyword>
<dbReference type="RefSeq" id="WP_185256559.1">
    <property type="nucleotide sequence ID" value="NZ_AP023368.1"/>
</dbReference>
<dbReference type="SMART" id="SM00530">
    <property type="entry name" value="HTH_XRE"/>
    <property type="match status" value="1"/>
</dbReference>
<dbReference type="InterPro" id="IPR010982">
    <property type="entry name" value="Lambda_DNA-bd_dom_sf"/>
</dbReference>
<dbReference type="InterPro" id="IPR003759">
    <property type="entry name" value="Cbl-bd_cap"/>
</dbReference>
<accession>A0A7I8DR87</accession>
<evidence type="ECO:0000259" key="3">
    <source>
        <dbReference type="PROSITE" id="PS51332"/>
    </source>
</evidence>
<evidence type="ECO:0000313" key="4">
    <source>
        <dbReference type="EMBL" id="BCK00934.1"/>
    </source>
</evidence>
<dbReference type="SUPFAM" id="SSF52242">
    <property type="entry name" value="Cobalamin (vitamin B12)-binding domain"/>
    <property type="match status" value="1"/>
</dbReference>